<dbReference type="CDD" id="cd05269">
    <property type="entry name" value="TMR_SDR_a"/>
    <property type="match status" value="1"/>
</dbReference>
<dbReference type="EMBL" id="BAABHA010000002">
    <property type="protein sequence ID" value="GAA4376408.1"/>
    <property type="molecule type" value="Genomic_DNA"/>
</dbReference>
<name>A0ABP8IWK2_9BACT</name>
<comment type="caution">
    <text evidence="2">The sequence shown here is derived from an EMBL/GenBank/DDBJ whole genome shotgun (WGS) entry which is preliminary data.</text>
</comment>
<evidence type="ECO:0000313" key="2">
    <source>
        <dbReference type="EMBL" id="GAA4376408.1"/>
    </source>
</evidence>
<organism evidence="2 3">
    <name type="scientific">Hymenobacter koreensis</name>
    <dbReference type="NCBI Taxonomy" id="1084523"/>
    <lineage>
        <taxon>Bacteria</taxon>
        <taxon>Pseudomonadati</taxon>
        <taxon>Bacteroidota</taxon>
        <taxon>Cytophagia</taxon>
        <taxon>Cytophagales</taxon>
        <taxon>Hymenobacteraceae</taxon>
        <taxon>Hymenobacter</taxon>
    </lineage>
</organism>
<dbReference type="RefSeq" id="WP_345221996.1">
    <property type="nucleotide sequence ID" value="NZ_BAABHA010000002.1"/>
</dbReference>
<protein>
    <submittedName>
        <fullName evidence="2">SDR family oxidoreductase</fullName>
    </submittedName>
</protein>
<evidence type="ECO:0000313" key="3">
    <source>
        <dbReference type="Proteomes" id="UP001500454"/>
    </source>
</evidence>
<reference evidence="3" key="1">
    <citation type="journal article" date="2019" name="Int. J. Syst. Evol. Microbiol.">
        <title>The Global Catalogue of Microorganisms (GCM) 10K type strain sequencing project: providing services to taxonomists for standard genome sequencing and annotation.</title>
        <authorList>
            <consortium name="The Broad Institute Genomics Platform"/>
            <consortium name="The Broad Institute Genome Sequencing Center for Infectious Disease"/>
            <person name="Wu L."/>
            <person name="Ma J."/>
        </authorList>
    </citation>
    <scope>NUCLEOTIDE SEQUENCE [LARGE SCALE GENOMIC DNA]</scope>
    <source>
        <strain evidence="3">JCM 17924</strain>
    </source>
</reference>
<dbReference type="InterPro" id="IPR008030">
    <property type="entry name" value="NmrA-like"/>
</dbReference>
<evidence type="ECO:0000259" key="1">
    <source>
        <dbReference type="Pfam" id="PF05368"/>
    </source>
</evidence>
<dbReference type="Proteomes" id="UP001500454">
    <property type="component" value="Unassembled WGS sequence"/>
</dbReference>
<feature type="domain" description="NmrA-like" evidence="1">
    <location>
        <begin position="3"/>
        <end position="282"/>
    </location>
</feature>
<dbReference type="PANTHER" id="PTHR43162:SF1">
    <property type="entry name" value="PRESTALK A DIFFERENTIATION PROTEIN A"/>
    <property type="match status" value="1"/>
</dbReference>
<keyword evidence="3" id="KW-1185">Reference proteome</keyword>
<dbReference type="Gene3D" id="3.40.50.720">
    <property type="entry name" value="NAD(P)-binding Rossmann-like Domain"/>
    <property type="match status" value="1"/>
</dbReference>
<dbReference type="PANTHER" id="PTHR43162">
    <property type="match status" value="1"/>
</dbReference>
<sequence length="293" mass="31607">MNTEIILVTGATGTVGSEVVRALTNRGATVRAGVHSIIKGDRLKHINPEVQLVEIDFERPETLTPAFTGVDRVFLLTPFTLNQVELARQLIDAAKAAGVKQVVRLSALGADAEPGIQLGRWHREIERYLELSGLSYVILRPGSFMQNFATYQAEGIQQHGAIHMPLGEGRISYIDVQDIAAVAAAILTDDPARHHGQAYALTGPQALSGHEVAQAIGQAVGREVRYIDLPEEAARQAMQGAPQWMTDAMIELNAVGKAGYSATVTSDVEQLAGRPARTIAEFARDNRQAFVPA</sequence>
<dbReference type="SUPFAM" id="SSF51735">
    <property type="entry name" value="NAD(P)-binding Rossmann-fold domains"/>
    <property type="match status" value="1"/>
</dbReference>
<dbReference type="Pfam" id="PF05368">
    <property type="entry name" value="NmrA"/>
    <property type="match status" value="1"/>
</dbReference>
<gene>
    <name evidence="2" type="ORF">GCM10023186_10270</name>
</gene>
<dbReference type="InterPro" id="IPR036291">
    <property type="entry name" value="NAD(P)-bd_dom_sf"/>
</dbReference>
<dbReference type="Gene3D" id="3.90.25.10">
    <property type="entry name" value="UDP-galactose 4-epimerase, domain 1"/>
    <property type="match status" value="1"/>
</dbReference>
<proteinExistence type="predicted"/>
<accession>A0ABP8IWK2</accession>
<dbReference type="InterPro" id="IPR051604">
    <property type="entry name" value="Ergot_Alk_Oxidoreductase"/>
</dbReference>